<accession>A0A438FZV9</accession>
<dbReference type="AlphaFoldDB" id="A0A438FZV9"/>
<evidence type="ECO:0000313" key="3">
    <source>
        <dbReference type="Proteomes" id="UP000288805"/>
    </source>
</evidence>
<dbReference type="Proteomes" id="UP000288805">
    <property type="component" value="Unassembled WGS sequence"/>
</dbReference>
<dbReference type="EMBL" id="QGNW01000688">
    <property type="protein sequence ID" value="RVW65496.1"/>
    <property type="molecule type" value="Genomic_DNA"/>
</dbReference>
<evidence type="ECO:0000256" key="1">
    <source>
        <dbReference type="SAM" id="MobiDB-lite"/>
    </source>
</evidence>
<protein>
    <submittedName>
        <fullName evidence="2">Uncharacterized protein</fullName>
    </submittedName>
</protein>
<reference evidence="2 3" key="1">
    <citation type="journal article" date="2018" name="PLoS Genet.">
        <title>Population sequencing reveals clonal diversity and ancestral inbreeding in the grapevine cultivar Chardonnay.</title>
        <authorList>
            <person name="Roach M.J."/>
            <person name="Johnson D.L."/>
            <person name="Bohlmann J."/>
            <person name="van Vuuren H.J."/>
            <person name="Jones S.J."/>
            <person name="Pretorius I.S."/>
            <person name="Schmidt S.A."/>
            <person name="Borneman A.R."/>
        </authorList>
    </citation>
    <scope>NUCLEOTIDE SEQUENCE [LARGE SCALE GENOMIC DNA]</scope>
    <source>
        <strain evidence="3">cv. Chardonnay</strain>
        <tissue evidence="2">Leaf</tissue>
    </source>
</reference>
<evidence type="ECO:0000313" key="2">
    <source>
        <dbReference type="EMBL" id="RVW65496.1"/>
    </source>
</evidence>
<gene>
    <name evidence="2" type="ORF">CK203_022118</name>
</gene>
<organism evidence="2 3">
    <name type="scientific">Vitis vinifera</name>
    <name type="common">Grape</name>
    <dbReference type="NCBI Taxonomy" id="29760"/>
    <lineage>
        <taxon>Eukaryota</taxon>
        <taxon>Viridiplantae</taxon>
        <taxon>Streptophyta</taxon>
        <taxon>Embryophyta</taxon>
        <taxon>Tracheophyta</taxon>
        <taxon>Spermatophyta</taxon>
        <taxon>Magnoliopsida</taxon>
        <taxon>eudicotyledons</taxon>
        <taxon>Gunneridae</taxon>
        <taxon>Pentapetalae</taxon>
        <taxon>rosids</taxon>
        <taxon>Vitales</taxon>
        <taxon>Vitaceae</taxon>
        <taxon>Viteae</taxon>
        <taxon>Vitis</taxon>
    </lineage>
</organism>
<sequence>MNIKLKQGTRHLTIGMLRNVLIIATPTPQKQEINRDLIEEICKLMEKEDLGCVLRPNVSFGEKGEGFGPVGPVAAEGGDLNGKGISSPRARAQSPGVEKGSRDAVSLVRGEAPSASRPSAQIFSSESQAFIVEDPIVDILRAASQSEAFAVPKMTDQALRDEASRYVGLPSPSVGGREISPSSLFSGIDRAGTNEGVLSGLISVIEGEEQLPLSIILADGCNGEMGPEGRDPRENKEQNIKKDISGSTKFDRELKKLEWSINYKGARKEKSLSQRADWCVYRETKIQDISRGIVHSLGVGRFLGWGAMSARGAAGGWLIVDLTGVYGPTMKRIESCFGKLEPFEDCGLTLGVLAEILRGQIS</sequence>
<proteinExistence type="predicted"/>
<comment type="caution">
    <text evidence="2">The sequence shown here is derived from an EMBL/GenBank/DDBJ whole genome shotgun (WGS) entry which is preliminary data.</text>
</comment>
<name>A0A438FZV9_VITVI</name>
<feature type="region of interest" description="Disordered" evidence="1">
    <location>
        <begin position="79"/>
        <end position="102"/>
    </location>
</feature>